<comment type="caution">
    <text evidence="1">The sequence shown here is derived from an EMBL/GenBank/DDBJ whole genome shotgun (WGS) entry which is preliminary data.</text>
</comment>
<dbReference type="EMBL" id="BARV01026878">
    <property type="protein sequence ID" value="GAI45391.1"/>
    <property type="molecule type" value="Genomic_DNA"/>
</dbReference>
<organism evidence="1">
    <name type="scientific">marine sediment metagenome</name>
    <dbReference type="NCBI Taxonomy" id="412755"/>
    <lineage>
        <taxon>unclassified sequences</taxon>
        <taxon>metagenomes</taxon>
        <taxon>ecological metagenomes</taxon>
    </lineage>
</organism>
<reference evidence="1" key="1">
    <citation type="journal article" date="2014" name="Front. Microbiol.">
        <title>High frequency of phylogenetically diverse reductive dehalogenase-homologous genes in deep subseafloor sedimentary metagenomes.</title>
        <authorList>
            <person name="Kawai M."/>
            <person name="Futagami T."/>
            <person name="Toyoda A."/>
            <person name="Takaki Y."/>
            <person name="Nishi S."/>
            <person name="Hori S."/>
            <person name="Arai W."/>
            <person name="Tsubouchi T."/>
            <person name="Morono Y."/>
            <person name="Uchiyama I."/>
            <person name="Ito T."/>
            <person name="Fujiyama A."/>
            <person name="Inagaki F."/>
            <person name="Takami H."/>
        </authorList>
    </citation>
    <scope>NUCLEOTIDE SEQUENCE</scope>
    <source>
        <strain evidence="1">Expedition CK06-06</strain>
    </source>
</reference>
<evidence type="ECO:0000313" key="1">
    <source>
        <dbReference type="EMBL" id="GAI45391.1"/>
    </source>
</evidence>
<dbReference type="AlphaFoldDB" id="X1PS97"/>
<accession>X1PS97</accession>
<gene>
    <name evidence="1" type="ORF">S06H3_43342</name>
</gene>
<name>X1PS97_9ZZZZ</name>
<feature type="non-terminal residue" evidence="1">
    <location>
        <position position="35"/>
    </location>
</feature>
<protein>
    <submittedName>
        <fullName evidence="1">Uncharacterized protein</fullName>
    </submittedName>
</protein>
<proteinExistence type="predicted"/>
<sequence length="35" mass="4014">MFILNYAIVIDPLLRNIRIYTLEFSGMKAGDRVLG</sequence>